<protein>
    <submittedName>
        <fullName evidence="2">Uncharacterized protein</fullName>
    </submittedName>
</protein>
<keyword evidence="3" id="KW-1185">Reference proteome</keyword>
<accession>A0A2K4YGV0</accession>
<dbReference type="EMBL" id="FXEG02000005">
    <property type="protein sequence ID" value="SOX55993.1"/>
    <property type="molecule type" value="Genomic_DNA"/>
</dbReference>
<dbReference type="AlphaFoldDB" id="A0A2K4YGV0"/>
<evidence type="ECO:0000256" key="1">
    <source>
        <dbReference type="SAM" id="MobiDB-lite"/>
    </source>
</evidence>
<comment type="caution">
    <text evidence="2">The sequence shown here is derived from an EMBL/GenBank/DDBJ whole genome shotgun (WGS) entry which is preliminary data.</text>
</comment>
<gene>
    <name evidence="2" type="ORF">MAAFP003_4689</name>
</gene>
<name>A0A2K4YGV0_9MYCO</name>
<feature type="region of interest" description="Disordered" evidence="1">
    <location>
        <begin position="1"/>
        <end position="36"/>
    </location>
</feature>
<evidence type="ECO:0000313" key="3">
    <source>
        <dbReference type="Proteomes" id="UP000236318"/>
    </source>
</evidence>
<sequence length="61" mass="6350">MSLSSKPARLTGKPGNGPVTEMHEDQVSASFSTAQASSQPVTIVTPWCSSRATGHCSRSDS</sequence>
<organism evidence="2 3">
    <name type="scientific">Mycobacterium ahvazicum</name>
    <dbReference type="NCBI Taxonomy" id="1964395"/>
    <lineage>
        <taxon>Bacteria</taxon>
        <taxon>Bacillati</taxon>
        <taxon>Actinomycetota</taxon>
        <taxon>Actinomycetes</taxon>
        <taxon>Mycobacteriales</taxon>
        <taxon>Mycobacteriaceae</taxon>
        <taxon>Mycobacterium</taxon>
        <taxon>Mycobacterium simiae complex</taxon>
    </lineage>
</organism>
<proteinExistence type="predicted"/>
<reference evidence="2" key="1">
    <citation type="submission" date="2018-01" db="EMBL/GenBank/DDBJ databases">
        <authorList>
            <consortium name="Urmite Genomes"/>
        </authorList>
    </citation>
    <scope>NUCLEOTIDE SEQUENCE [LARGE SCALE GENOMIC DNA]</scope>
    <source>
        <strain evidence="2">AFP003</strain>
    </source>
</reference>
<feature type="compositionally biased region" description="Low complexity" evidence="1">
    <location>
        <begin position="27"/>
        <end position="36"/>
    </location>
</feature>
<evidence type="ECO:0000313" key="2">
    <source>
        <dbReference type="EMBL" id="SOX55993.1"/>
    </source>
</evidence>
<dbReference type="Proteomes" id="UP000236318">
    <property type="component" value="Unassembled WGS sequence"/>
</dbReference>